<organism evidence="10 11">
    <name type="scientific">Robiginitalea biformata (strain ATCC BAA-864 / DSM 15991 / KCTC 12146 / HTCC2501)</name>
    <dbReference type="NCBI Taxonomy" id="313596"/>
    <lineage>
        <taxon>Bacteria</taxon>
        <taxon>Pseudomonadati</taxon>
        <taxon>Bacteroidota</taxon>
        <taxon>Flavobacteriia</taxon>
        <taxon>Flavobacteriales</taxon>
        <taxon>Flavobacteriaceae</taxon>
        <taxon>Robiginitalea</taxon>
    </lineage>
</organism>
<keyword evidence="4" id="KW-1134">Transmembrane beta strand</keyword>
<dbReference type="EMBL" id="CP001712">
    <property type="protein sequence ID" value="EAR16346.1"/>
    <property type="molecule type" value="Genomic_DNA"/>
</dbReference>
<comment type="similarity">
    <text evidence="2">Belongs to the outer membrane factor (OMF) (TC 1.B.17) family.</text>
</comment>
<dbReference type="GO" id="GO:0015562">
    <property type="term" value="F:efflux transmembrane transporter activity"/>
    <property type="evidence" value="ECO:0007669"/>
    <property type="project" value="InterPro"/>
</dbReference>
<dbReference type="PANTHER" id="PTHR30026">
    <property type="entry name" value="OUTER MEMBRANE PROTEIN TOLC"/>
    <property type="match status" value="1"/>
</dbReference>
<proteinExistence type="inferred from homology"/>
<keyword evidence="9" id="KW-0732">Signal</keyword>
<dbReference type="AlphaFoldDB" id="A4CHD8"/>
<dbReference type="Proteomes" id="UP000009049">
    <property type="component" value="Chromosome"/>
</dbReference>
<evidence type="ECO:0000256" key="8">
    <source>
        <dbReference type="SAM" id="Coils"/>
    </source>
</evidence>
<dbReference type="GO" id="GO:1990281">
    <property type="term" value="C:efflux pump complex"/>
    <property type="evidence" value="ECO:0007669"/>
    <property type="project" value="TreeGrafter"/>
</dbReference>
<gene>
    <name evidence="10" type="ordered locus">RB2501_05590</name>
</gene>
<keyword evidence="7" id="KW-0998">Cell outer membrane</keyword>
<evidence type="ECO:0000256" key="6">
    <source>
        <dbReference type="ARBA" id="ARBA00023136"/>
    </source>
</evidence>
<dbReference type="HOGENOM" id="CLU_012817_10_0_10"/>
<dbReference type="KEGG" id="rbi:RB2501_05590"/>
<dbReference type="InterPro" id="IPR051906">
    <property type="entry name" value="TolC-like"/>
</dbReference>
<dbReference type="GO" id="GO:0015288">
    <property type="term" value="F:porin activity"/>
    <property type="evidence" value="ECO:0007669"/>
    <property type="project" value="TreeGrafter"/>
</dbReference>
<dbReference type="InterPro" id="IPR003423">
    <property type="entry name" value="OMP_efflux"/>
</dbReference>
<dbReference type="Gene3D" id="1.20.1600.10">
    <property type="entry name" value="Outer membrane efflux proteins (OEP)"/>
    <property type="match status" value="1"/>
</dbReference>
<feature type="signal peptide" evidence="9">
    <location>
        <begin position="1"/>
        <end position="19"/>
    </location>
</feature>
<name>A4CHD8_ROBBH</name>
<evidence type="ECO:0000313" key="11">
    <source>
        <dbReference type="Proteomes" id="UP000009049"/>
    </source>
</evidence>
<dbReference type="Pfam" id="PF02321">
    <property type="entry name" value="OEP"/>
    <property type="match status" value="2"/>
</dbReference>
<evidence type="ECO:0000256" key="5">
    <source>
        <dbReference type="ARBA" id="ARBA00022692"/>
    </source>
</evidence>
<comment type="subcellular location">
    <subcellularLocation>
        <location evidence="1">Cell outer membrane</location>
    </subcellularLocation>
</comment>
<evidence type="ECO:0000256" key="4">
    <source>
        <dbReference type="ARBA" id="ARBA00022452"/>
    </source>
</evidence>
<dbReference type="PANTHER" id="PTHR30026:SF20">
    <property type="entry name" value="OUTER MEMBRANE PROTEIN TOLC"/>
    <property type="match status" value="1"/>
</dbReference>
<evidence type="ECO:0000256" key="9">
    <source>
        <dbReference type="SAM" id="SignalP"/>
    </source>
</evidence>
<dbReference type="SUPFAM" id="SSF56954">
    <property type="entry name" value="Outer membrane efflux proteins (OEP)"/>
    <property type="match status" value="1"/>
</dbReference>
<evidence type="ECO:0000256" key="2">
    <source>
        <dbReference type="ARBA" id="ARBA00007613"/>
    </source>
</evidence>
<sequence length="467" mass="52149">MRLIRIGILALLIARAGYAQEMTPPATQSGTPPLTAQSADQEAEAPVAFSLEEAVAFALEHNYSAINANRDIADAEKQKWETIASGLPQISGAVSYQDQLKQPISLIPAEFFGGEPGTFEEIVFGPPRTMSATATLRQQIFDGSYIVGIQATRAFLSYSQNNREKTEQEVRRAVVESYGNVLLARESVELLEKDIAAVDKNLFETEKLYENGLAEEEDVEQLQITSATLHNNLSSNQRLAEITLQMLNVTMGLPLDHPTRLTQDLDELVEQETRPELLESGFILENNVDYKLAQNLNEQRFYELKLARSRALPTLNAFINYGRTGFGDPLAYFDGDTQSFQSSILGFDLSIPIFSSLGRSASTQRAKIALEKAKTQLEETEQQLELQLKQARSDYTLAIETFQTSKANLALAERIERKNTIKYSEGLASSFELRQAQTQLYSAQREYLQSMVDVINRKTALENILNP</sequence>
<feature type="chain" id="PRO_5002666144" evidence="9">
    <location>
        <begin position="20"/>
        <end position="467"/>
    </location>
</feature>
<keyword evidence="5" id="KW-0812">Transmembrane</keyword>
<dbReference type="STRING" id="313596.RB2501_05590"/>
<keyword evidence="11" id="KW-1185">Reference proteome</keyword>
<reference evidence="10 11" key="1">
    <citation type="journal article" date="2009" name="J. Bacteriol.">
        <title>Complete genome sequence of Robiginitalea biformata HTCC2501.</title>
        <authorList>
            <person name="Oh H.M."/>
            <person name="Giovannoni S.J."/>
            <person name="Lee K."/>
            <person name="Ferriera S."/>
            <person name="Johnson J."/>
            <person name="Cho J.C."/>
        </authorList>
    </citation>
    <scope>NUCLEOTIDE SEQUENCE [LARGE SCALE GENOMIC DNA]</scope>
    <source>
        <strain evidence="11">ATCC BAA-864 / HTCC2501 / KCTC 12146</strain>
    </source>
</reference>
<accession>A4CHD8</accession>
<keyword evidence="6" id="KW-0472">Membrane</keyword>
<evidence type="ECO:0000256" key="3">
    <source>
        <dbReference type="ARBA" id="ARBA00022448"/>
    </source>
</evidence>
<feature type="coiled-coil region" evidence="8">
    <location>
        <begin position="363"/>
        <end position="394"/>
    </location>
</feature>
<keyword evidence="3" id="KW-0813">Transport</keyword>
<evidence type="ECO:0000256" key="7">
    <source>
        <dbReference type="ARBA" id="ARBA00023237"/>
    </source>
</evidence>
<dbReference type="GO" id="GO:0009279">
    <property type="term" value="C:cell outer membrane"/>
    <property type="evidence" value="ECO:0007669"/>
    <property type="project" value="UniProtKB-SubCell"/>
</dbReference>
<evidence type="ECO:0000256" key="1">
    <source>
        <dbReference type="ARBA" id="ARBA00004442"/>
    </source>
</evidence>
<keyword evidence="8" id="KW-0175">Coiled coil</keyword>
<evidence type="ECO:0000313" key="10">
    <source>
        <dbReference type="EMBL" id="EAR16346.1"/>
    </source>
</evidence>
<dbReference type="eggNOG" id="COG1538">
    <property type="taxonomic scope" value="Bacteria"/>
</dbReference>
<dbReference type="RefSeq" id="WP_015753103.1">
    <property type="nucleotide sequence ID" value="NC_013222.1"/>
</dbReference>
<protein>
    <submittedName>
        <fullName evidence="10">Outer membrane efflux protein, putative</fullName>
    </submittedName>
</protein>